<accession>A0A9P8CWV0</accession>
<evidence type="ECO:0000313" key="3">
    <source>
        <dbReference type="Proteomes" id="UP000887229"/>
    </source>
</evidence>
<name>A0A9P8CWV0_9HYPO</name>
<dbReference type="AlphaFoldDB" id="A0A9P8CWV0"/>
<dbReference type="GeneID" id="70295464"/>
<feature type="compositionally biased region" description="Pro residues" evidence="1">
    <location>
        <begin position="671"/>
        <end position="680"/>
    </location>
</feature>
<feature type="compositionally biased region" description="Pro residues" evidence="1">
    <location>
        <begin position="336"/>
        <end position="347"/>
    </location>
</feature>
<comment type="caution">
    <text evidence="2">The sequence shown here is derived from an EMBL/GenBank/DDBJ whole genome shotgun (WGS) entry which is preliminary data.</text>
</comment>
<evidence type="ECO:0000256" key="1">
    <source>
        <dbReference type="SAM" id="MobiDB-lite"/>
    </source>
</evidence>
<dbReference type="OrthoDB" id="4900435at2759"/>
<feature type="compositionally biased region" description="Low complexity" evidence="1">
    <location>
        <begin position="631"/>
        <end position="640"/>
    </location>
</feature>
<feature type="region of interest" description="Disordered" evidence="1">
    <location>
        <begin position="1"/>
        <end position="584"/>
    </location>
</feature>
<feature type="compositionally biased region" description="Pro residues" evidence="1">
    <location>
        <begin position="522"/>
        <end position="531"/>
    </location>
</feature>
<feature type="compositionally biased region" description="Polar residues" evidence="1">
    <location>
        <begin position="80"/>
        <end position="89"/>
    </location>
</feature>
<feature type="compositionally biased region" description="Polar residues" evidence="1">
    <location>
        <begin position="128"/>
        <end position="144"/>
    </location>
</feature>
<reference evidence="2" key="1">
    <citation type="journal article" date="2021" name="IMA Fungus">
        <title>Genomic characterization of three marine fungi, including Emericellopsis atlantica sp. nov. with signatures of a generalist lifestyle and marine biomass degradation.</title>
        <authorList>
            <person name="Hagestad O.C."/>
            <person name="Hou L."/>
            <person name="Andersen J.H."/>
            <person name="Hansen E.H."/>
            <person name="Altermark B."/>
            <person name="Li C."/>
            <person name="Kuhnert E."/>
            <person name="Cox R.J."/>
            <person name="Crous P.W."/>
            <person name="Spatafora J.W."/>
            <person name="Lail K."/>
            <person name="Amirebrahimi M."/>
            <person name="Lipzen A."/>
            <person name="Pangilinan J."/>
            <person name="Andreopoulos W."/>
            <person name="Hayes R.D."/>
            <person name="Ng V."/>
            <person name="Grigoriev I.V."/>
            <person name="Jackson S.A."/>
            <person name="Sutton T.D.S."/>
            <person name="Dobson A.D.W."/>
            <person name="Rama T."/>
        </authorList>
    </citation>
    <scope>NUCLEOTIDE SEQUENCE</scope>
    <source>
        <strain evidence="2">TS7</strain>
    </source>
</reference>
<feature type="compositionally biased region" description="Low complexity" evidence="1">
    <location>
        <begin position="396"/>
        <end position="440"/>
    </location>
</feature>
<feature type="compositionally biased region" description="Polar residues" evidence="1">
    <location>
        <begin position="206"/>
        <end position="218"/>
    </location>
</feature>
<feature type="compositionally biased region" description="Basic and acidic residues" evidence="1">
    <location>
        <begin position="236"/>
        <end position="247"/>
    </location>
</feature>
<dbReference type="RefSeq" id="XP_046122660.1">
    <property type="nucleotide sequence ID" value="XM_046264561.1"/>
</dbReference>
<gene>
    <name evidence="2" type="ORF">F5Z01DRAFT_670442</name>
</gene>
<feature type="compositionally biased region" description="Low complexity" evidence="1">
    <location>
        <begin position="101"/>
        <end position="115"/>
    </location>
</feature>
<dbReference type="EMBL" id="MU251243">
    <property type="protein sequence ID" value="KAG9258736.1"/>
    <property type="molecule type" value="Genomic_DNA"/>
</dbReference>
<evidence type="ECO:0000313" key="2">
    <source>
        <dbReference type="EMBL" id="KAG9258736.1"/>
    </source>
</evidence>
<feature type="compositionally biased region" description="Low complexity" evidence="1">
    <location>
        <begin position="532"/>
        <end position="550"/>
    </location>
</feature>
<feature type="compositionally biased region" description="Low complexity" evidence="1">
    <location>
        <begin position="152"/>
        <end position="163"/>
    </location>
</feature>
<protein>
    <submittedName>
        <fullName evidence="2">Uncharacterized protein</fullName>
    </submittedName>
</protein>
<feature type="compositionally biased region" description="Polar residues" evidence="1">
    <location>
        <begin position="248"/>
        <end position="266"/>
    </location>
</feature>
<dbReference type="Proteomes" id="UP000887229">
    <property type="component" value="Unassembled WGS sequence"/>
</dbReference>
<sequence length="680" mass="71094">MAHHQRHHPGGSYPPPLFVAELDGSIPHTSPDGAPVFEMPAEPSPNSQVDSHSQPKKSERQNSDTPAQANPWAYFGPSDDSASVVTPTPTNRPPAERHDSASNSAAATATQTEQGGRQGHAGYGSETMVPTMTGESSISATDYPSNLRPETVSPVSPSAGPSAYFPPPLNINKPAQPQSPPPQDTTSWKYKPYKPYSPGTEGHDASQPSRYQDTSSPSKAGAATVNMVYRPYRRPSFKEPPQEEQRHSPSSLGHTSPRPQHESSVGSPGAQPCSEGMAPHHIYMAPTPQAPEHDQPSLSPRLGGAPFHGVSPATPPRPMENVSWPHPQGVVSPVPSQSPPASSPKPPADAYQHSLSPTFPGSGAGSPGHNYAHSPPPPPSSQSPSALNAGRRTPQPYSIAAPVPASSASSPRPEHQTSQSSLPASPQPSKFATLPDEPALPSSPPPAYADIAPSGSSTQPPADVKASIFPQAPSSFSAPQTPHGHQSPPPPTHPTSHRPSPPVSHASYGSATPQPLSGSSLHPPPPLPPRPSSSGGPARPVPGFSGQPVPAAYPAPPKTYYTPQHQPPPGGYSRPSTAGTSKLFGGSAKKWLDKTNKLVENKVGEILQNHPDPKYRPQPGQYGYHGGQSGYAGPASSGSYVTGQPYHGPPQTQAQAPQEHYPTQPQYAHPQGPPPPGPRP</sequence>
<keyword evidence="3" id="KW-1185">Reference proteome</keyword>
<feature type="compositionally biased region" description="Low complexity" evidence="1">
    <location>
        <begin position="325"/>
        <end position="335"/>
    </location>
</feature>
<proteinExistence type="predicted"/>
<feature type="region of interest" description="Disordered" evidence="1">
    <location>
        <begin position="602"/>
        <end position="680"/>
    </location>
</feature>
<organism evidence="2 3">
    <name type="scientific">Emericellopsis atlantica</name>
    <dbReference type="NCBI Taxonomy" id="2614577"/>
    <lineage>
        <taxon>Eukaryota</taxon>
        <taxon>Fungi</taxon>
        <taxon>Dikarya</taxon>
        <taxon>Ascomycota</taxon>
        <taxon>Pezizomycotina</taxon>
        <taxon>Sordariomycetes</taxon>
        <taxon>Hypocreomycetidae</taxon>
        <taxon>Hypocreales</taxon>
        <taxon>Bionectriaceae</taxon>
        <taxon>Emericellopsis</taxon>
    </lineage>
</organism>